<evidence type="ECO:0000259" key="2">
    <source>
        <dbReference type="Pfam" id="PF00440"/>
    </source>
</evidence>
<keyword evidence="1" id="KW-0238">DNA-binding</keyword>
<evidence type="ECO:0000313" key="3">
    <source>
        <dbReference type="EMBL" id="MBB4046226.1"/>
    </source>
</evidence>
<accession>A0A840D3N7</accession>
<protein>
    <submittedName>
        <fullName evidence="3">AcrR family transcriptional regulator</fullName>
    </submittedName>
</protein>
<feature type="domain" description="HTH tetR-type" evidence="2">
    <location>
        <begin position="2"/>
        <end position="39"/>
    </location>
</feature>
<proteinExistence type="predicted"/>
<dbReference type="InterPro" id="IPR009057">
    <property type="entry name" value="Homeodomain-like_sf"/>
</dbReference>
<dbReference type="EMBL" id="JACIER010000024">
    <property type="protein sequence ID" value="MBB4046226.1"/>
    <property type="molecule type" value="Genomic_DNA"/>
</dbReference>
<gene>
    <name evidence="3" type="ORF">GGR06_004057</name>
</gene>
<evidence type="ECO:0000313" key="4">
    <source>
        <dbReference type="Proteomes" id="UP000560658"/>
    </source>
</evidence>
<name>A0A840D3N7_9BACE</name>
<dbReference type="RefSeq" id="WP_244978132.1">
    <property type="nucleotide sequence ID" value="NZ_JACIER010000024.1"/>
</dbReference>
<reference evidence="3" key="1">
    <citation type="submission" date="2020-08" db="EMBL/GenBank/DDBJ databases">
        <title>Genomic Encyclopedia of Type Strains, Phase IV (KMG-IV): sequencing the most valuable type-strain genomes for metagenomic binning, comparative biology and taxonomic classification.</title>
        <authorList>
            <person name="Goeker M."/>
        </authorList>
    </citation>
    <scope>NUCLEOTIDE SEQUENCE [LARGE SCALE GENOMIC DNA]</scope>
    <source>
        <strain evidence="3">DSM 105720</strain>
    </source>
</reference>
<dbReference type="SUPFAM" id="SSF46689">
    <property type="entry name" value="Homeodomain-like"/>
    <property type="match status" value="1"/>
</dbReference>
<dbReference type="GO" id="GO:0003677">
    <property type="term" value="F:DNA binding"/>
    <property type="evidence" value="ECO:0007669"/>
    <property type="project" value="UniProtKB-KW"/>
</dbReference>
<sequence length="50" mass="5599">MADELIKTIGYNAFSYADISKQLNIKNAAIHYYFPTKSDCKPSANPVFAQ</sequence>
<organism evidence="3 4">
    <name type="scientific">Bacteroides reticulotermitis</name>
    <dbReference type="NCBI Taxonomy" id="1133319"/>
    <lineage>
        <taxon>Bacteria</taxon>
        <taxon>Pseudomonadati</taxon>
        <taxon>Bacteroidota</taxon>
        <taxon>Bacteroidia</taxon>
        <taxon>Bacteroidales</taxon>
        <taxon>Bacteroidaceae</taxon>
        <taxon>Bacteroides</taxon>
    </lineage>
</organism>
<keyword evidence="4" id="KW-1185">Reference proteome</keyword>
<dbReference type="Pfam" id="PF00440">
    <property type="entry name" value="TetR_N"/>
    <property type="match status" value="1"/>
</dbReference>
<evidence type="ECO:0000256" key="1">
    <source>
        <dbReference type="ARBA" id="ARBA00023125"/>
    </source>
</evidence>
<dbReference type="AlphaFoldDB" id="A0A840D3N7"/>
<dbReference type="InterPro" id="IPR001647">
    <property type="entry name" value="HTH_TetR"/>
</dbReference>
<dbReference type="Gene3D" id="1.10.357.10">
    <property type="entry name" value="Tetracycline Repressor, domain 2"/>
    <property type="match status" value="1"/>
</dbReference>
<comment type="caution">
    <text evidence="3">The sequence shown here is derived from an EMBL/GenBank/DDBJ whole genome shotgun (WGS) entry which is preliminary data.</text>
</comment>
<dbReference type="Proteomes" id="UP000560658">
    <property type="component" value="Unassembled WGS sequence"/>
</dbReference>